<evidence type="ECO:0000313" key="3">
    <source>
        <dbReference type="Proteomes" id="UP000654918"/>
    </source>
</evidence>
<dbReference type="AlphaFoldDB" id="A0A8H6NP29"/>
<dbReference type="GO" id="GO:0008168">
    <property type="term" value="F:methyltransferase activity"/>
    <property type="evidence" value="ECO:0007669"/>
    <property type="project" value="TreeGrafter"/>
</dbReference>
<evidence type="ECO:0000256" key="1">
    <source>
        <dbReference type="ARBA" id="ARBA00038158"/>
    </source>
</evidence>
<dbReference type="PANTHER" id="PTHR43591:SF10">
    <property type="entry name" value="ABC TRANSMEMBRANE TYPE-1 DOMAIN-CONTAINING PROTEIN-RELATED"/>
    <property type="match status" value="1"/>
</dbReference>
<protein>
    <recommendedName>
        <fullName evidence="4">Methyltransferase domain-containing protein</fullName>
    </recommendedName>
</protein>
<dbReference type="PANTHER" id="PTHR43591">
    <property type="entry name" value="METHYLTRANSFERASE"/>
    <property type="match status" value="1"/>
</dbReference>
<comment type="similarity">
    <text evidence="1">Belongs to the methyltransferase superfamily. LaeA methyltransferase family.</text>
</comment>
<accession>A0A8H6NP29</accession>
<organism evidence="2 3">
    <name type="scientific">Colletotrichum plurivorum</name>
    <dbReference type="NCBI Taxonomy" id="2175906"/>
    <lineage>
        <taxon>Eukaryota</taxon>
        <taxon>Fungi</taxon>
        <taxon>Dikarya</taxon>
        <taxon>Ascomycota</taxon>
        <taxon>Pezizomycotina</taxon>
        <taxon>Sordariomycetes</taxon>
        <taxon>Hypocreomycetidae</taxon>
        <taxon>Glomerellales</taxon>
        <taxon>Glomerellaceae</taxon>
        <taxon>Colletotrichum</taxon>
        <taxon>Colletotrichum orchidearum species complex</taxon>
    </lineage>
</organism>
<reference evidence="2" key="1">
    <citation type="journal article" date="2020" name="Phytopathology">
        <title>Genome Sequence Resources of Colletotrichum truncatum, C. plurivorum, C. musicola, and C. sojae: Four Species Pathogenic to Soybean (Glycine max).</title>
        <authorList>
            <person name="Rogerio F."/>
            <person name="Boufleur T.R."/>
            <person name="Ciampi-Guillardi M."/>
            <person name="Sukno S.A."/>
            <person name="Thon M.R."/>
            <person name="Massola Junior N.S."/>
            <person name="Baroncelli R."/>
        </authorList>
    </citation>
    <scope>NUCLEOTIDE SEQUENCE</scope>
    <source>
        <strain evidence="2">LFN00145</strain>
    </source>
</reference>
<dbReference type="Gene3D" id="3.40.50.150">
    <property type="entry name" value="Vaccinia Virus protein VP39"/>
    <property type="match status" value="1"/>
</dbReference>
<name>A0A8H6NP29_9PEZI</name>
<comment type="caution">
    <text evidence="2">The sequence shown here is derived from an EMBL/GenBank/DDBJ whole genome shotgun (WGS) entry which is preliminary data.</text>
</comment>
<proteinExistence type="inferred from homology"/>
<gene>
    <name evidence="2" type="ORF">CPLU01_01529</name>
</gene>
<sequence>MSNINNTPGAEGPVIVADETVLQVIDDTTSDRASSIASSTTSIASSILQARIENGRSYHKYKDNTPIPMMRRKATDLVSVDSLLAWALLTPLNADLQHNLFLLTTGYRLGLAPPADPESSVKRVLDIGTGTGLWAIEFGDEHPEAEILGVDLSPVQTSLLTLYSVPPNVRFEIDDLEEPWTFSEPFDYIHSRTMTSSISDWDKFFKQCYDHLEPGGWLEVQDGHIRLESDDGTLTPENALSRWIDKMEEACNKLGRPFVNCPGLVKVMEKAGFVDVTMTKYKWPTNSWPMDPHYRELGIWTCENLLAGVEALTLGPFTRALEWTPEECQVLMIDVRKEFKDRSIHAYFPM</sequence>
<evidence type="ECO:0000313" key="2">
    <source>
        <dbReference type="EMBL" id="KAF6839932.1"/>
    </source>
</evidence>
<dbReference type="SUPFAM" id="SSF53335">
    <property type="entry name" value="S-adenosyl-L-methionine-dependent methyltransferases"/>
    <property type="match status" value="1"/>
</dbReference>
<dbReference type="InterPro" id="IPR029063">
    <property type="entry name" value="SAM-dependent_MTases_sf"/>
</dbReference>
<dbReference type="Proteomes" id="UP000654918">
    <property type="component" value="Unassembled WGS sequence"/>
</dbReference>
<evidence type="ECO:0008006" key="4">
    <source>
        <dbReference type="Google" id="ProtNLM"/>
    </source>
</evidence>
<dbReference type="CDD" id="cd02440">
    <property type="entry name" value="AdoMet_MTases"/>
    <property type="match status" value="1"/>
</dbReference>
<keyword evidence="3" id="KW-1185">Reference proteome</keyword>
<dbReference type="Pfam" id="PF13489">
    <property type="entry name" value="Methyltransf_23"/>
    <property type="match status" value="1"/>
</dbReference>
<dbReference type="EMBL" id="WIGO01000010">
    <property type="protein sequence ID" value="KAF6839932.1"/>
    <property type="molecule type" value="Genomic_DNA"/>
</dbReference>